<organism evidence="4">
    <name type="scientific">Diabrotica virgifera virgifera</name>
    <name type="common">western corn rootworm</name>
    <dbReference type="NCBI Taxonomy" id="50390"/>
    <lineage>
        <taxon>Eukaryota</taxon>
        <taxon>Metazoa</taxon>
        <taxon>Ecdysozoa</taxon>
        <taxon>Arthropoda</taxon>
        <taxon>Hexapoda</taxon>
        <taxon>Insecta</taxon>
        <taxon>Pterygota</taxon>
        <taxon>Neoptera</taxon>
        <taxon>Endopterygota</taxon>
        <taxon>Coleoptera</taxon>
        <taxon>Polyphaga</taxon>
        <taxon>Cucujiformia</taxon>
        <taxon>Chrysomeloidea</taxon>
        <taxon>Chrysomelidae</taxon>
        <taxon>Galerucinae</taxon>
        <taxon>Diabroticina</taxon>
        <taxon>Diabroticites</taxon>
        <taxon>Diabrotica</taxon>
    </lineage>
</organism>
<sequence length="250" mass="25508">MAVKYIILAVLIVSASAYEHHQHHDQAPAAQSYVAYSTLIQTHAAPVVYSAPVAYTNAAPVVQSYAAPSDFAYTSLPETVVAADNSAYTAPNSRAVSGSLGHGASLLQVYSSPLVSSYTADLHNGLNAVVPNEHAAATAVPNFVSPVAYAAPAAYSTYSAQVSNGAPVASNHGASGIQRYSAPLVSSYTIDHQNGFNGFRAGDNNEHIAAPAIPNDVAPAVYAVPVANTAYAAPSSHSAAVAPVFGAVSV</sequence>
<name>A0A6P7FL15_DIAVI</name>
<feature type="chain" id="PRO_5027694692" evidence="1">
    <location>
        <begin position="18"/>
        <end position="250"/>
    </location>
</feature>
<feature type="signal peptide" evidence="1">
    <location>
        <begin position="1"/>
        <end position="17"/>
    </location>
</feature>
<dbReference type="GeneID" id="114331480"/>
<gene>
    <name evidence="4" type="primary">LOC114331480</name>
</gene>
<evidence type="ECO:0000313" key="2">
    <source>
        <dbReference type="EnsemblMetazoa" id="XP_028136869.1"/>
    </source>
</evidence>
<keyword evidence="1" id="KW-0732">Signal</keyword>
<reference evidence="2" key="2">
    <citation type="submission" date="2025-05" db="UniProtKB">
        <authorList>
            <consortium name="EnsemblMetazoa"/>
        </authorList>
    </citation>
    <scope>IDENTIFICATION</scope>
</reference>
<dbReference type="EnsemblMetazoa" id="XM_028281068.2">
    <property type="protein sequence ID" value="XP_028136869.1"/>
    <property type="gene ID" value="LOC114331480"/>
</dbReference>
<keyword evidence="3" id="KW-1185">Reference proteome</keyword>
<accession>A0A6P7FL15</accession>
<evidence type="ECO:0000313" key="3">
    <source>
        <dbReference type="Proteomes" id="UP001652700"/>
    </source>
</evidence>
<dbReference type="Proteomes" id="UP001652700">
    <property type="component" value="Unplaced"/>
</dbReference>
<dbReference type="KEGG" id="dvv:114331480"/>
<dbReference type="InParanoid" id="A0A6P7FL15"/>
<dbReference type="AlphaFoldDB" id="A0A6P7FL15"/>
<dbReference type="RefSeq" id="XP_028136869.1">
    <property type="nucleotide sequence ID" value="XM_028281068.1"/>
</dbReference>
<dbReference type="OrthoDB" id="10615223at2759"/>
<protein>
    <submittedName>
        <fullName evidence="4">Cuticle protein 18.6-like</fullName>
    </submittedName>
</protein>
<proteinExistence type="predicted"/>
<evidence type="ECO:0000313" key="4">
    <source>
        <dbReference type="RefSeq" id="XP_028136869.1"/>
    </source>
</evidence>
<reference evidence="4" key="1">
    <citation type="submission" date="2025-04" db="UniProtKB">
        <authorList>
            <consortium name="RefSeq"/>
        </authorList>
    </citation>
    <scope>IDENTIFICATION</scope>
    <source>
        <tissue evidence="4">Whole insect</tissue>
    </source>
</reference>
<evidence type="ECO:0000256" key="1">
    <source>
        <dbReference type="SAM" id="SignalP"/>
    </source>
</evidence>